<evidence type="ECO:0000313" key="1">
    <source>
        <dbReference type="EMBL" id="EYB94500.1"/>
    </source>
</evidence>
<dbReference type="EMBL" id="JARK01001507">
    <property type="protein sequence ID" value="EYB94500.1"/>
    <property type="molecule type" value="Genomic_DNA"/>
</dbReference>
<dbReference type="Proteomes" id="UP000024635">
    <property type="component" value="Unassembled WGS sequence"/>
</dbReference>
<reference evidence="2" key="1">
    <citation type="journal article" date="2015" name="Nat. Genet.">
        <title>The genome and transcriptome of the zoonotic hookworm Ancylostoma ceylanicum identify infection-specific gene families.</title>
        <authorList>
            <person name="Schwarz E.M."/>
            <person name="Hu Y."/>
            <person name="Antoshechkin I."/>
            <person name="Miller M.M."/>
            <person name="Sternberg P.W."/>
            <person name="Aroian R.V."/>
        </authorList>
    </citation>
    <scope>NUCLEOTIDE SEQUENCE</scope>
    <source>
        <strain evidence="2">HY135</strain>
    </source>
</reference>
<protein>
    <submittedName>
        <fullName evidence="1">Uncharacterized protein</fullName>
    </submittedName>
</protein>
<name>A0A016SVH6_9BILA</name>
<comment type="caution">
    <text evidence="1">The sequence shown here is derived from an EMBL/GenBank/DDBJ whole genome shotgun (WGS) entry which is preliminary data.</text>
</comment>
<accession>A0A016SVH6</accession>
<gene>
    <name evidence="1" type="primary">Acey_s0171.g336</name>
    <name evidence="1" type="ORF">Y032_0171g336</name>
</gene>
<keyword evidence="2" id="KW-1185">Reference proteome</keyword>
<organism evidence="1 2">
    <name type="scientific">Ancylostoma ceylanicum</name>
    <dbReference type="NCBI Taxonomy" id="53326"/>
    <lineage>
        <taxon>Eukaryota</taxon>
        <taxon>Metazoa</taxon>
        <taxon>Ecdysozoa</taxon>
        <taxon>Nematoda</taxon>
        <taxon>Chromadorea</taxon>
        <taxon>Rhabditida</taxon>
        <taxon>Rhabditina</taxon>
        <taxon>Rhabditomorpha</taxon>
        <taxon>Strongyloidea</taxon>
        <taxon>Ancylostomatidae</taxon>
        <taxon>Ancylostomatinae</taxon>
        <taxon>Ancylostoma</taxon>
    </lineage>
</organism>
<sequence>MADLFSKIGIQKQLAKETFYIHSNLFSENLLKKKKKKQNRYTTTITQKVLDLMVHGLASVTGKTTPHVLRTGNVEKEEMILRVSYG</sequence>
<proteinExistence type="predicted"/>
<dbReference type="AlphaFoldDB" id="A0A016SVH6"/>
<evidence type="ECO:0000313" key="2">
    <source>
        <dbReference type="Proteomes" id="UP000024635"/>
    </source>
</evidence>